<proteinExistence type="predicted"/>
<sequence length="579" mass="61094">MSYASERLYKGYLRTKMPTIVTKVKVREIVVHLPCLTDHDRETIEAKREVCGNYDSMVHLLDCLKRRENWVDQFINALEACDHQTIAAEIRAEYDALRGTNNSNPSSPPTTVVRAHVHPAPSAGHLSIPESGGNNQAAVSLPDEASAPPEPAARASPPPQIPTQPQAPQSSAAQVPEAVSPPEPVAEPPQPAHIAVAPPPSTPPSSPEAPHTRVTPPPQNEINSHREPGENSESDIQDISGDNGAIPDRVSAGNGEVSINSVATPPPSRSAEQSETDLLTTTTSTAEVRPPSPQSPFPVQINPDVTNGSSLTFMTPEKPPVQDTTPPVDLKPAAALQPEETFEPPAAQIVESSPQTETAATNSPPPGAAGMDASLYDDDTLCLSKPGQLISVHPQSDSNTTILAPSSPVEPYSGNSDRLEISDPAATSAHVPACSAVSSTTVNTASALPCQENGISLSHNQPEENHYESPTQSLLMQEVREHVGHVSEEVSILNMDGQNATPEAQIVNRGAAKEPCAAEAVSSVNSPSSENHCPSEPAPADLSPEKEKASHTSSANTKYIFTAAGVVACALLMAWKFKN</sequence>
<reference evidence="1" key="1">
    <citation type="submission" date="2022-04" db="EMBL/GenBank/DDBJ databases">
        <title>Jade perch genome.</title>
        <authorList>
            <person name="Chao B."/>
        </authorList>
    </citation>
    <scope>NUCLEOTIDE SEQUENCE</scope>
    <source>
        <strain evidence="1">CB-2022</strain>
    </source>
</reference>
<comment type="caution">
    <text evidence="1">The sequence shown here is derived from an EMBL/GenBank/DDBJ whole genome shotgun (WGS) entry which is preliminary data.</text>
</comment>
<organism evidence="1 2">
    <name type="scientific">Scortum barcoo</name>
    <name type="common">barcoo grunter</name>
    <dbReference type="NCBI Taxonomy" id="214431"/>
    <lineage>
        <taxon>Eukaryota</taxon>
        <taxon>Metazoa</taxon>
        <taxon>Chordata</taxon>
        <taxon>Craniata</taxon>
        <taxon>Vertebrata</taxon>
        <taxon>Euteleostomi</taxon>
        <taxon>Actinopterygii</taxon>
        <taxon>Neopterygii</taxon>
        <taxon>Teleostei</taxon>
        <taxon>Neoteleostei</taxon>
        <taxon>Acanthomorphata</taxon>
        <taxon>Eupercaria</taxon>
        <taxon>Centrarchiformes</taxon>
        <taxon>Terapontoidei</taxon>
        <taxon>Terapontidae</taxon>
        <taxon>Scortum</taxon>
    </lineage>
</organism>
<dbReference type="Proteomes" id="UP000831701">
    <property type="component" value="Chromosome 9"/>
</dbReference>
<gene>
    <name evidence="1" type="ORF">L3Q82_026272</name>
</gene>
<protein>
    <submittedName>
        <fullName evidence="1">Uncharacterized protein</fullName>
    </submittedName>
</protein>
<dbReference type="EMBL" id="CM041539">
    <property type="protein sequence ID" value="KAI3367412.1"/>
    <property type="molecule type" value="Genomic_DNA"/>
</dbReference>
<name>A0ACB8WHU6_9TELE</name>
<evidence type="ECO:0000313" key="2">
    <source>
        <dbReference type="Proteomes" id="UP000831701"/>
    </source>
</evidence>
<evidence type="ECO:0000313" key="1">
    <source>
        <dbReference type="EMBL" id="KAI3367412.1"/>
    </source>
</evidence>
<keyword evidence="2" id="KW-1185">Reference proteome</keyword>
<accession>A0ACB8WHU6</accession>